<dbReference type="SMART" id="SM00530">
    <property type="entry name" value="HTH_XRE"/>
    <property type="match status" value="1"/>
</dbReference>
<reference evidence="2" key="2">
    <citation type="submission" date="2020-09" db="EMBL/GenBank/DDBJ databases">
        <authorList>
            <person name="Sun Q."/>
            <person name="Ohkuma M."/>
        </authorList>
    </citation>
    <scope>NUCLEOTIDE SEQUENCE</scope>
    <source>
        <strain evidence="2">JCM 3090</strain>
    </source>
</reference>
<dbReference type="InterPro" id="IPR011990">
    <property type="entry name" value="TPR-like_helical_dom_sf"/>
</dbReference>
<dbReference type="InterPro" id="IPR010982">
    <property type="entry name" value="Lambda_DNA-bd_dom_sf"/>
</dbReference>
<protein>
    <submittedName>
        <fullName evidence="2">Transcriptional regulator</fullName>
    </submittedName>
</protein>
<dbReference type="EMBL" id="BMQB01000006">
    <property type="protein sequence ID" value="GGJ98939.1"/>
    <property type="molecule type" value="Genomic_DNA"/>
</dbReference>
<dbReference type="Proteomes" id="UP000649739">
    <property type="component" value="Unassembled WGS sequence"/>
</dbReference>
<keyword evidence="3" id="KW-1185">Reference proteome</keyword>
<accession>A0A8J3BA44</accession>
<dbReference type="Gene3D" id="1.10.260.40">
    <property type="entry name" value="lambda repressor-like DNA-binding domains"/>
    <property type="match status" value="1"/>
</dbReference>
<feature type="domain" description="HTH cro/C1-type" evidence="1">
    <location>
        <begin position="11"/>
        <end position="67"/>
    </location>
</feature>
<dbReference type="InterPro" id="IPR001387">
    <property type="entry name" value="Cro/C1-type_HTH"/>
</dbReference>
<evidence type="ECO:0000313" key="3">
    <source>
        <dbReference type="Proteomes" id="UP000649739"/>
    </source>
</evidence>
<comment type="caution">
    <text evidence="2">The sequence shown here is derived from an EMBL/GenBank/DDBJ whole genome shotgun (WGS) entry which is preliminary data.</text>
</comment>
<dbReference type="SUPFAM" id="SSF47413">
    <property type="entry name" value="lambda repressor-like DNA-binding domains"/>
    <property type="match status" value="1"/>
</dbReference>
<dbReference type="CDD" id="cd00093">
    <property type="entry name" value="HTH_XRE"/>
    <property type="match status" value="1"/>
</dbReference>
<dbReference type="AlphaFoldDB" id="A0A8J3BA44"/>
<name>A0A8J3BA44_9ACTN</name>
<dbReference type="Pfam" id="PF13560">
    <property type="entry name" value="HTH_31"/>
    <property type="match status" value="1"/>
</dbReference>
<proteinExistence type="predicted"/>
<dbReference type="SUPFAM" id="SSF48452">
    <property type="entry name" value="TPR-like"/>
    <property type="match status" value="1"/>
</dbReference>
<gene>
    <name evidence="2" type="ORF">GCM10010123_31080</name>
</gene>
<sequence length="398" mass="41997">MEPPTLTTGERIKLCRTRAGKSRPVLAGLVGRSPGWLKAVETGTLLPPRLPMLTQLATALGVPVAALAEDARAAPVSLSGPRHPALAAVRSALNRPDAGAALPLADLRREIAATWRLRHASPHHRTAVGPRVAHLLAAAHATVRAQDQRGPLLAAQGLLADVCGLAQTYVAYQSGASDILWRVIDRMVVAGWDSAEPVALAAAAWGAGLAHRETGDFEAGLDALDSALAEVEPRLPDGSTELLALYGALHSEVATIAARLGESGRALRSLDRAAAVADRLPAGYFQRQTGFGPAFVAVHTTTIEVDLRRPGSALRAAGRATPLPSRPRWARHLVEVARAHHQRGTHDETVAALRAAHASAPDTVRWNPFARRIALDLLDIRGQRALAHEAATLVGLTS</sequence>
<organism evidence="2 3">
    <name type="scientific">Pilimelia anulata</name>
    <dbReference type="NCBI Taxonomy" id="53371"/>
    <lineage>
        <taxon>Bacteria</taxon>
        <taxon>Bacillati</taxon>
        <taxon>Actinomycetota</taxon>
        <taxon>Actinomycetes</taxon>
        <taxon>Micromonosporales</taxon>
        <taxon>Micromonosporaceae</taxon>
        <taxon>Pilimelia</taxon>
    </lineage>
</organism>
<reference evidence="2" key="1">
    <citation type="journal article" date="2014" name="Int. J. Syst. Evol. Microbiol.">
        <title>Complete genome sequence of Corynebacterium casei LMG S-19264T (=DSM 44701T), isolated from a smear-ripened cheese.</title>
        <authorList>
            <consortium name="US DOE Joint Genome Institute (JGI-PGF)"/>
            <person name="Walter F."/>
            <person name="Albersmeier A."/>
            <person name="Kalinowski J."/>
            <person name="Ruckert C."/>
        </authorList>
    </citation>
    <scope>NUCLEOTIDE SEQUENCE</scope>
    <source>
        <strain evidence="2">JCM 3090</strain>
    </source>
</reference>
<dbReference type="GO" id="GO:0003677">
    <property type="term" value="F:DNA binding"/>
    <property type="evidence" value="ECO:0007669"/>
    <property type="project" value="InterPro"/>
</dbReference>
<dbReference type="RefSeq" id="WP_189170857.1">
    <property type="nucleotide sequence ID" value="NZ_BMQB01000006.1"/>
</dbReference>
<dbReference type="Gene3D" id="1.25.40.10">
    <property type="entry name" value="Tetratricopeptide repeat domain"/>
    <property type="match status" value="1"/>
</dbReference>
<evidence type="ECO:0000259" key="1">
    <source>
        <dbReference type="SMART" id="SM00530"/>
    </source>
</evidence>
<evidence type="ECO:0000313" key="2">
    <source>
        <dbReference type="EMBL" id="GGJ98939.1"/>
    </source>
</evidence>